<evidence type="ECO:0000313" key="1">
    <source>
        <dbReference type="EMBL" id="CAG6488893.1"/>
    </source>
</evidence>
<dbReference type="EMBL" id="HBUE01111087">
    <property type="protein sequence ID" value="CAG6488899.1"/>
    <property type="molecule type" value="Transcribed_RNA"/>
</dbReference>
<dbReference type="EMBL" id="HBUE01295301">
    <property type="protein sequence ID" value="CAG6576120.1"/>
    <property type="molecule type" value="Transcribed_RNA"/>
</dbReference>
<reference evidence="1" key="1">
    <citation type="submission" date="2021-05" db="EMBL/GenBank/DDBJ databases">
        <authorList>
            <person name="Alioto T."/>
            <person name="Alioto T."/>
            <person name="Gomez Garrido J."/>
        </authorList>
    </citation>
    <scope>NUCLEOTIDE SEQUENCE</scope>
</reference>
<protein>
    <submittedName>
        <fullName evidence="1">(northern house mosquito) hypothetical protein</fullName>
    </submittedName>
</protein>
<organism evidence="1">
    <name type="scientific">Culex pipiens</name>
    <name type="common">House mosquito</name>
    <dbReference type="NCBI Taxonomy" id="7175"/>
    <lineage>
        <taxon>Eukaryota</taxon>
        <taxon>Metazoa</taxon>
        <taxon>Ecdysozoa</taxon>
        <taxon>Arthropoda</taxon>
        <taxon>Hexapoda</taxon>
        <taxon>Insecta</taxon>
        <taxon>Pterygota</taxon>
        <taxon>Neoptera</taxon>
        <taxon>Endopterygota</taxon>
        <taxon>Diptera</taxon>
        <taxon>Nematocera</taxon>
        <taxon>Culicoidea</taxon>
        <taxon>Culicidae</taxon>
        <taxon>Culicinae</taxon>
        <taxon>Culicini</taxon>
        <taxon>Culex</taxon>
        <taxon>Culex</taxon>
    </lineage>
</organism>
<dbReference type="AlphaFoldDB" id="A0A8D8FZW7"/>
<dbReference type="EMBL" id="HBUE01189492">
    <property type="protein sequence ID" value="CAG6524431.1"/>
    <property type="molecule type" value="Transcribed_RNA"/>
</dbReference>
<accession>A0A8D8FZW7</accession>
<sequence length="113" mass="13228">MLDGLRRQRMCGFHLFSDRAQAFRGQVGRRRRSVRHRGELEGAHRLARRVPPQNPLQILVIWVNVYHAVHFCDVCHDGDLPQTKAKNDGQQIILDHRSYHQSIVQRDPRRSST</sequence>
<proteinExistence type="predicted"/>
<dbReference type="EMBL" id="HBUE01189493">
    <property type="protein sequence ID" value="CAG6524439.1"/>
    <property type="molecule type" value="Transcribed_RNA"/>
</dbReference>
<name>A0A8D8FZW7_CULPI</name>
<dbReference type="EMBL" id="HBUE01111086">
    <property type="protein sequence ID" value="CAG6488893.1"/>
    <property type="molecule type" value="Transcribed_RNA"/>
</dbReference>
<dbReference type="EMBL" id="HBUE01295300">
    <property type="protein sequence ID" value="CAG6576112.1"/>
    <property type="molecule type" value="Transcribed_RNA"/>
</dbReference>